<evidence type="ECO:0000313" key="3">
    <source>
        <dbReference type="Proteomes" id="UP000799324"/>
    </source>
</evidence>
<dbReference type="PANTHER" id="PTHR33112">
    <property type="entry name" value="DOMAIN PROTEIN, PUTATIVE-RELATED"/>
    <property type="match status" value="1"/>
</dbReference>
<dbReference type="InterPro" id="IPR010730">
    <property type="entry name" value="HET"/>
</dbReference>
<feature type="domain" description="Heterokaryon incompatibility" evidence="1">
    <location>
        <begin position="64"/>
        <end position="217"/>
    </location>
</feature>
<reference evidence="2" key="1">
    <citation type="journal article" date="2020" name="Stud. Mycol.">
        <title>101 Dothideomycetes genomes: a test case for predicting lifestyles and emergence of pathogens.</title>
        <authorList>
            <person name="Haridas S."/>
            <person name="Albert R."/>
            <person name="Binder M."/>
            <person name="Bloem J."/>
            <person name="Labutti K."/>
            <person name="Salamov A."/>
            <person name="Andreopoulos B."/>
            <person name="Baker S."/>
            <person name="Barry K."/>
            <person name="Bills G."/>
            <person name="Bluhm B."/>
            <person name="Cannon C."/>
            <person name="Castanera R."/>
            <person name="Culley D."/>
            <person name="Daum C."/>
            <person name="Ezra D."/>
            <person name="Gonzalez J."/>
            <person name="Henrissat B."/>
            <person name="Kuo A."/>
            <person name="Liang C."/>
            <person name="Lipzen A."/>
            <person name="Lutzoni F."/>
            <person name="Magnuson J."/>
            <person name="Mondo S."/>
            <person name="Nolan M."/>
            <person name="Ohm R."/>
            <person name="Pangilinan J."/>
            <person name="Park H.-J."/>
            <person name="Ramirez L."/>
            <person name="Alfaro M."/>
            <person name="Sun H."/>
            <person name="Tritt A."/>
            <person name="Yoshinaga Y."/>
            <person name="Zwiers L.-H."/>
            <person name="Turgeon B."/>
            <person name="Goodwin S."/>
            <person name="Spatafora J."/>
            <person name="Crous P."/>
            <person name="Grigoriev I."/>
        </authorList>
    </citation>
    <scope>NUCLEOTIDE SEQUENCE</scope>
    <source>
        <strain evidence="2">CBS 122681</strain>
    </source>
</reference>
<evidence type="ECO:0000259" key="1">
    <source>
        <dbReference type="Pfam" id="PF06985"/>
    </source>
</evidence>
<dbReference type="PANTHER" id="PTHR33112:SF10">
    <property type="entry name" value="TOL"/>
    <property type="match status" value="1"/>
</dbReference>
<proteinExistence type="predicted"/>
<dbReference type="Proteomes" id="UP000799324">
    <property type="component" value="Unassembled WGS sequence"/>
</dbReference>
<accession>A0A6A6SKK6</accession>
<dbReference type="OrthoDB" id="2958217at2759"/>
<keyword evidence="3" id="KW-1185">Reference proteome</keyword>
<gene>
    <name evidence="2" type="ORF">K491DRAFT_763097</name>
</gene>
<name>A0A6A6SKK6_9PLEO</name>
<dbReference type="Pfam" id="PF06985">
    <property type="entry name" value="HET"/>
    <property type="match status" value="1"/>
</dbReference>
<organism evidence="2 3">
    <name type="scientific">Lophiostoma macrostomum CBS 122681</name>
    <dbReference type="NCBI Taxonomy" id="1314788"/>
    <lineage>
        <taxon>Eukaryota</taxon>
        <taxon>Fungi</taxon>
        <taxon>Dikarya</taxon>
        <taxon>Ascomycota</taxon>
        <taxon>Pezizomycotina</taxon>
        <taxon>Dothideomycetes</taxon>
        <taxon>Pleosporomycetidae</taxon>
        <taxon>Pleosporales</taxon>
        <taxon>Lophiostomataceae</taxon>
        <taxon>Lophiostoma</taxon>
    </lineage>
</organism>
<evidence type="ECO:0000313" key="2">
    <source>
        <dbReference type="EMBL" id="KAF2648425.1"/>
    </source>
</evidence>
<protein>
    <submittedName>
        <fullName evidence="2">HET-domain-containing protein</fullName>
    </submittedName>
</protein>
<sequence length="482" mass="54911">MKMWISNCLECTDDKPHSRCRDTLAHSVVNEEDSPIPAERIIDVGLDDTDNVRLALTNDTRGRYCALSHCWGPVDKRPTCVTRANEDSFFAGIEVGGLSRTFQDAILVTRGLGIRYLWIDSLCIVQDDVAHWRQESARMGSIYENAFLRIAASGATNSTEGLFQRNLDRKTSEKRPPTIDLRQKNSKQALIHFRAARENTNGDHISPLARRAWVFQESRLSRRTIFFNRPGITWECRACRMNERNHTDTVPRSQMYSWTKHVEDYSDCVLTYESDRLIALEGLASELGKLRPDTYHLGTWLGDVSGLMWRIVEPEVGMRGLPDLPSWTWASRPGRKRFATGFGPIKRADGTTSTISFQDNGRTLILEASLTECIVTDDRFVNLLRADGKGGTTPTGLVRFDDASDYQRLHCSMLGTDWNSALISQPNDILRGDTPKGENYYWALFLQPIENRQDHYRRVGIGLIWSTPDIEDYLEKQTFHLV</sequence>
<dbReference type="EMBL" id="MU004540">
    <property type="protein sequence ID" value="KAF2648425.1"/>
    <property type="molecule type" value="Genomic_DNA"/>
</dbReference>
<dbReference type="AlphaFoldDB" id="A0A6A6SKK6"/>